<dbReference type="SMART" id="SM00835">
    <property type="entry name" value="Cupin_1"/>
    <property type="match status" value="2"/>
</dbReference>
<dbReference type="InterPro" id="IPR014710">
    <property type="entry name" value="RmlC-like_jellyroll"/>
</dbReference>
<organism evidence="3 4">
    <name type="scientific">Dillenia turbinata</name>
    <dbReference type="NCBI Taxonomy" id="194707"/>
    <lineage>
        <taxon>Eukaryota</taxon>
        <taxon>Viridiplantae</taxon>
        <taxon>Streptophyta</taxon>
        <taxon>Embryophyta</taxon>
        <taxon>Tracheophyta</taxon>
        <taxon>Spermatophyta</taxon>
        <taxon>Magnoliopsida</taxon>
        <taxon>eudicotyledons</taxon>
        <taxon>Gunneridae</taxon>
        <taxon>Pentapetalae</taxon>
        <taxon>Dilleniales</taxon>
        <taxon>Dilleniaceae</taxon>
        <taxon>Dillenia</taxon>
    </lineage>
</organism>
<protein>
    <submittedName>
        <fullName evidence="3">Cupin 1</fullName>
    </submittedName>
</protein>
<evidence type="ECO:0000259" key="2">
    <source>
        <dbReference type="SMART" id="SM00835"/>
    </source>
</evidence>
<comment type="similarity">
    <text evidence="1">Belongs to the 7S seed storage protein family.</text>
</comment>
<dbReference type="InterPro" id="IPR006045">
    <property type="entry name" value="Cupin_1"/>
</dbReference>
<sequence length="415" mass="46293">MNITRPVALFSSSSVLGGGEKKEEEEERKNPFYISRSISESLSRYEEGFVRFLPRFTEISELFRHLECYRFEICEANTRAFVIPHHADVETIFFVSQGRGTVTLVKQNQRESYEVEKGDVMKVDAGTTVYTINHSDKERLQMVKLVQSRNAPGDYEIYFGAGGENPKSFYRVFSDEVLEAAFNTTRDGLHKVFEQQTRGAVVGASEEQIKALTQHAKSSKGSKAEGKGPFNLLQSPAIHSNKFGQLFEVTPSDLKGLQDLDSSVSFVQLNQGGMMAPFFNSKATKIVYVVEGDGSFEILSPQGQGSPFQSRGEVTKTVHYEKFNGRLLPGVMVVVPAGYPVTFVASQSENLQLVAFGVNAQNNEKHFLAGKESILNQLEREALELSFNTRAEEVEQILNNQKDSYFVAASQGVWV</sequence>
<dbReference type="PANTHER" id="PTHR31189">
    <property type="entry name" value="OS03G0336100 PROTEIN-RELATED"/>
    <property type="match status" value="1"/>
</dbReference>
<dbReference type="AlphaFoldDB" id="A0AAN8YV71"/>
<dbReference type="SUPFAM" id="SSF51182">
    <property type="entry name" value="RmlC-like cupins"/>
    <property type="match status" value="2"/>
</dbReference>
<dbReference type="PANTHER" id="PTHR31189:SF41">
    <property type="entry name" value="VICILIN C72"/>
    <property type="match status" value="1"/>
</dbReference>
<gene>
    <name evidence="3" type="ORF">RJ641_021288</name>
</gene>
<comment type="caution">
    <text evidence="3">The sequence shown here is derived from an EMBL/GenBank/DDBJ whole genome shotgun (WGS) entry which is preliminary data.</text>
</comment>
<dbReference type="EMBL" id="JBAMMX010000026">
    <property type="protein sequence ID" value="KAK6913967.1"/>
    <property type="molecule type" value="Genomic_DNA"/>
</dbReference>
<evidence type="ECO:0000313" key="3">
    <source>
        <dbReference type="EMBL" id="KAK6913967.1"/>
    </source>
</evidence>
<dbReference type="CDD" id="cd02244">
    <property type="entry name" value="cupin_7S_vicilin-like_N"/>
    <property type="match status" value="1"/>
</dbReference>
<dbReference type="CDD" id="cd02245">
    <property type="entry name" value="cupin_7S_vicilin-like_C"/>
    <property type="match status" value="1"/>
</dbReference>
<proteinExistence type="inferred from homology"/>
<feature type="domain" description="Cupin type-1" evidence="2">
    <location>
        <begin position="230"/>
        <end position="395"/>
    </location>
</feature>
<dbReference type="Gene3D" id="2.60.120.10">
    <property type="entry name" value="Jelly Rolls"/>
    <property type="match status" value="2"/>
</dbReference>
<accession>A0AAN8YV71</accession>
<dbReference type="Pfam" id="PF00190">
    <property type="entry name" value="Cupin_1"/>
    <property type="match status" value="2"/>
</dbReference>
<dbReference type="InterPro" id="IPR050253">
    <property type="entry name" value="Seed_Storage-Functional"/>
</dbReference>
<evidence type="ECO:0000313" key="4">
    <source>
        <dbReference type="Proteomes" id="UP001370490"/>
    </source>
</evidence>
<evidence type="ECO:0000256" key="1">
    <source>
        <dbReference type="ARBA" id="ARBA00023597"/>
    </source>
</evidence>
<name>A0AAN8YV71_9MAGN</name>
<dbReference type="InterPro" id="IPR011051">
    <property type="entry name" value="RmlC_Cupin_sf"/>
</dbReference>
<reference evidence="3 4" key="1">
    <citation type="submission" date="2023-12" db="EMBL/GenBank/DDBJ databases">
        <title>A high-quality genome assembly for Dillenia turbinata (Dilleniales).</title>
        <authorList>
            <person name="Chanderbali A."/>
        </authorList>
    </citation>
    <scope>NUCLEOTIDE SEQUENCE [LARGE SCALE GENOMIC DNA]</scope>
    <source>
        <strain evidence="3">LSX21</strain>
        <tissue evidence="3">Leaf</tissue>
    </source>
</reference>
<keyword evidence="4" id="KW-1185">Reference proteome</keyword>
<dbReference type="Proteomes" id="UP001370490">
    <property type="component" value="Unassembled WGS sequence"/>
</dbReference>
<feature type="domain" description="Cupin type-1" evidence="2">
    <location>
        <begin position="36"/>
        <end position="190"/>
    </location>
</feature>